<dbReference type="InterPro" id="IPR011042">
    <property type="entry name" value="6-blade_b-propeller_TolB-like"/>
</dbReference>
<dbReference type="PANTHER" id="PTHR30329">
    <property type="entry name" value="STATOR ELEMENT OF FLAGELLAR MOTOR COMPLEX"/>
    <property type="match status" value="1"/>
</dbReference>
<dbReference type="InterPro" id="IPR006664">
    <property type="entry name" value="OMP_bac"/>
</dbReference>
<dbReference type="SUPFAM" id="SSF103088">
    <property type="entry name" value="OmpA-like"/>
    <property type="match status" value="1"/>
</dbReference>
<gene>
    <name evidence="7" type="ORF">SAMN05443667_1013</name>
</gene>
<dbReference type="Pfam" id="PF07676">
    <property type="entry name" value="PD40"/>
    <property type="match status" value="2"/>
</dbReference>
<dbReference type="SUPFAM" id="SSF82171">
    <property type="entry name" value="DPP6 N-terminal domain-like"/>
    <property type="match status" value="1"/>
</dbReference>
<feature type="repeat" description="TPR" evidence="4">
    <location>
        <begin position="76"/>
        <end position="109"/>
    </location>
</feature>
<feature type="domain" description="OmpA-like" evidence="6">
    <location>
        <begin position="544"/>
        <end position="665"/>
    </location>
</feature>
<dbReference type="EMBL" id="FNRD01000001">
    <property type="protein sequence ID" value="SDZ84910.1"/>
    <property type="molecule type" value="Genomic_DNA"/>
</dbReference>
<dbReference type="InterPro" id="IPR011659">
    <property type="entry name" value="WD40"/>
</dbReference>
<dbReference type="SUPFAM" id="SSF49464">
    <property type="entry name" value="Carboxypeptidase regulatory domain-like"/>
    <property type="match status" value="1"/>
</dbReference>
<dbReference type="GO" id="GO:0009279">
    <property type="term" value="C:cell outer membrane"/>
    <property type="evidence" value="ECO:0007669"/>
    <property type="project" value="UniProtKB-SubCell"/>
</dbReference>
<evidence type="ECO:0000313" key="7">
    <source>
        <dbReference type="EMBL" id="SDZ84910.1"/>
    </source>
</evidence>
<dbReference type="AlphaFoldDB" id="A0A1H3WD71"/>
<dbReference type="InterPro" id="IPR008969">
    <property type="entry name" value="CarboxyPept-like_regulatory"/>
</dbReference>
<keyword evidence="2 5" id="KW-0472">Membrane</keyword>
<name>A0A1H3WD71_9FLAO</name>
<organism evidence="7 8">
    <name type="scientific">Flavobacterium gillisiae</name>
    <dbReference type="NCBI Taxonomy" id="150146"/>
    <lineage>
        <taxon>Bacteria</taxon>
        <taxon>Pseudomonadati</taxon>
        <taxon>Bacteroidota</taxon>
        <taxon>Flavobacteriia</taxon>
        <taxon>Flavobacteriales</taxon>
        <taxon>Flavobacteriaceae</taxon>
        <taxon>Flavobacterium</taxon>
    </lineage>
</organism>
<evidence type="ECO:0000256" key="5">
    <source>
        <dbReference type="PROSITE-ProRule" id="PRU00473"/>
    </source>
</evidence>
<dbReference type="Proteomes" id="UP000198951">
    <property type="component" value="Unassembled WGS sequence"/>
</dbReference>
<dbReference type="Gene3D" id="2.60.40.1120">
    <property type="entry name" value="Carboxypeptidase-like, regulatory domain"/>
    <property type="match status" value="1"/>
</dbReference>
<dbReference type="STRING" id="150146.SAMN05443667_1013"/>
<protein>
    <submittedName>
        <fullName evidence="7">WD40-like Beta Propeller Repeat</fullName>
    </submittedName>
</protein>
<dbReference type="PANTHER" id="PTHR30329:SF21">
    <property type="entry name" value="LIPOPROTEIN YIAD-RELATED"/>
    <property type="match status" value="1"/>
</dbReference>
<sequence>MNYLINMIELYLQDSSKFLIMKVKNVIYSAFLIILASQGYAQKASVAAADKKYDRYEYIDAIATYERVAEKGYKDEKMFQKLGNAYYFNADLEKAGRWYKELFDLNKDQEPEYYYRYSQTLKSIGDYDNADKMLDVFNKKSGNDQRAKLYEKNKNYLEEIKANSGRFNIEDAGINSEFSDYGSSFSNNKLVFASARDTGGVSKKVFKWTNQSFTNLYSSEVTSAGSLSAPERFSRTINSKFHESTPVFTKDGQTMFFTRNNYLDGKKGKDTKRITLLKLYKARLEVDKWVDVTELPFNSDQYSIAHPALSIDDKTLYFASDMPGTFGQSDLFKVKINDDGTYGAPENLGKAINTEGRETFPFISDDNELYFASDGRPGLGGLDIYVTKIEKDDSFNEIKNIGAPVNGSKDDFGFLIDSKSRIGFFTSNREGGKGYDDIYKFSETRKLTCEQELTGIVTDEKSGTRLSEVRLSLYDDKYNIIKHTIVNDNGEYRFEVACGEKYYVRSEKRDYETKENTITIPKSSGESKLAFELEKRIKTIGVGGDLAKTLGIEIIYFDLDKSFIRKDAAFELEKIVAVMKAYPNLKIDVRSHTDSRQTAQYNESLSDRRAKSTRQWLIKNGVEEDRLTAKGYGESQLLNKCADGVICSETEHQLNRRSEFIIISM</sequence>
<dbReference type="PRINTS" id="PR01021">
    <property type="entry name" value="OMPADOMAIN"/>
</dbReference>
<reference evidence="8" key="1">
    <citation type="submission" date="2016-10" db="EMBL/GenBank/DDBJ databases">
        <authorList>
            <person name="Varghese N."/>
            <person name="Submissions S."/>
        </authorList>
    </citation>
    <scope>NUCLEOTIDE SEQUENCE [LARGE SCALE GENOMIC DNA]</scope>
    <source>
        <strain evidence="8">DSM 22376</strain>
    </source>
</reference>
<evidence type="ECO:0000256" key="1">
    <source>
        <dbReference type="ARBA" id="ARBA00004442"/>
    </source>
</evidence>
<accession>A0A1H3WD71</accession>
<keyword evidence="8" id="KW-1185">Reference proteome</keyword>
<dbReference type="PROSITE" id="PS50005">
    <property type="entry name" value="TPR"/>
    <property type="match status" value="1"/>
</dbReference>
<dbReference type="Gene3D" id="2.120.10.30">
    <property type="entry name" value="TolB, C-terminal domain"/>
    <property type="match status" value="1"/>
</dbReference>
<evidence type="ECO:0000256" key="2">
    <source>
        <dbReference type="ARBA" id="ARBA00023136"/>
    </source>
</evidence>
<dbReference type="Gene3D" id="3.30.1330.60">
    <property type="entry name" value="OmpA-like domain"/>
    <property type="match status" value="1"/>
</dbReference>
<evidence type="ECO:0000256" key="3">
    <source>
        <dbReference type="ARBA" id="ARBA00023237"/>
    </source>
</evidence>
<dbReference type="InterPro" id="IPR036737">
    <property type="entry name" value="OmpA-like_sf"/>
</dbReference>
<dbReference type="Gene3D" id="1.25.40.10">
    <property type="entry name" value="Tetratricopeptide repeat domain"/>
    <property type="match status" value="1"/>
</dbReference>
<comment type="subcellular location">
    <subcellularLocation>
        <location evidence="1">Cell outer membrane</location>
    </subcellularLocation>
</comment>
<dbReference type="InterPro" id="IPR019734">
    <property type="entry name" value="TPR_rpt"/>
</dbReference>
<evidence type="ECO:0000313" key="8">
    <source>
        <dbReference type="Proteomes" id="UP000198951"/>
    </source>
</evidence>
<dbReference type="InterPro" id="IPR006665">
    <property type="entry name" value="OmpA-like"/>
</dbReference>
<dbReference type="Pfam" id="PF00691">
    <property type="entry name" value="OmpA"/>
    <property type="match status" value="1"/>
</dbReference>
<dbReference type="CDD" id="cd07185">
    <property type="entry name" value="OmpA_C-like"/>
    <property type="match status" value="1"/>
</dbReference>
<evidence type="ECO:0000256" key="4">
    <source>
        <dbReference type="PROSITE-ProRule" id="PRU00339"/>
    </source>
</evidence>
<dbReference type="SUPFAM" id="SSF48452">
    <property type="entry name" value="TPR-like"/>
    <property type="match status" value="1"/>
</dbReference>
<evidence type="ECO:0000259" key="6">
    <source>
        <dbReference type="PROSITE" id="PS51123"/>
    </source>
</evidence>
<dbReference type="InterPro" id="IPR050330">
    <property type="entry name" value="Bact_OuterMem_StrucFunc"/>
</dbReference>
<dbReference type="InterPro" id="IPR011990">
    <property type="entry name" value="TPR-like_helical_dom_sf"/>
</dbReference>
<proteinExistence type="predicted"/>
<keyword evidence="4" id="KW-0802">TPR repeat</keyword>
<dbReference type="PROSITE" id="PS51123">
    <property type="entry name" value="OMPA_2"/>
    <property type="match status" value="1"/>
</dbReference>
<keyword evidence="3" id="KW-0998">Cell outer membrane</keyword>